<organism evidence="2 3">
    <name type="scientific">Microbulbifer aestuariivivens</name>
    <dbReference type="NCBI Taxonomy" id="1908308"/>
    <lineage>
        <taxon>Bacteria</taxon>
        <taxon>Pseudomonadati</taxon>
        <taxon>Pseudomonadota</taxon>
        <taxon>Gammaproteobacteria</taxon>
        <taxon>Cellvibrionales</taxon>
        <taxon>Microbulbiferaceae</taxon>
        <taxon>Microbulbifer</taxon>
    </lineage>
</organism>
<evidence type="ECO:0000259" key="1">
    <source>
        <dbReference type="PROSITE" id="PS50042"/>
    </source>
</evidence>
<dbReference type="SUPFAM" id="SSF51206">
    <property type="entry name" value="cAMP-binding domain-like"/>
    <property type="match status" value="1"/>
</dbReference>
<dbReference type="InterPro" id="IPR018490">
    <property type="entry name" value="cNMP-bd_dom_sf"/>
</dbReference>
<reference evidence="2 3" key="1">
    <citation type="submission" date="2024-02" db="EMBL/GenBank/DDBJ databases">
        <title>Microbulbifer aestuariivivens NBRC 112533.</title>
        <authorList>
            <person name="Ichikawa N."/>
            <person name="Katano-Makiyama Y."/>
            <person name="Hidaka K."/>
        </authorList>
    </citation>
    <scope>NUCLEOTIDE SEQUENCE [LARGE SCALE GENOMIC DNA]</scope>
    <source>
        <strain evidence="2 3">NBRC 112533</strain>
    </source>
</reference>
<evidence type="ECO:0000313" key="3">
    <source>
        <dbReference type="Proteomes" id="UP001408594"/>
    </source>
</evidence>
<dbReference type="Gene3D" id="2.60.120.10">
    <property type="entry name" value="Jelly Rolls"/>
    <property type="match status" value="1"/>
</dbReference>
<evidence type="ECO:0000313" key="2">
    <source>
        <dbReference type="EMBL" id="GAA5524209.1"/>
    </source>
</evidence>
<dbReference type="EMBL" id="BAABRT010000004">
    <property type="protein sequence ID" value="GAA5524209.1"/>
    <property type="molecule type" value="Genomic_DNA"/>
</dbReference>
<dbReference type="Proteomes" id="UP001408594">
    <property type="component" value="Unassembled WGS sequence"/>
</dbReference>
<dbReference type="PROSITE" id="PS50042">
    <property type="entry name" value="CNMP_BINDING_3"/>
    <property type="match status" value="1"/>
</dbReference>
<dbReference type="Pfam" id="PF00027">
    <property type="entry name" value="cNMP_binding"/>
    <property type="match status" value="1"/>
</dbReference>
<sequence length="237" mass="26806">MNITPLSDYSRDTVDRLLRVIHLFRDVRAISEWQYDILLKRSHLTTLAPGEKLLALGDGVGEMDHWVYFLLRGELQVHVNSPTGGRAMRPLATVRPGELFGDLAMLLAEPRSADVIAASGNLETQVLGVDSTLFSDLEDFSLLTLPTKLVFYRNMVHSLRWKLEVYRSQYSSHPLANSHRKLKLYTGAKNCVEELRALADQARALGRILLQWNAEFCSGELMDEKTEMADFLKAMLS</sequence>
<gene>
    <name evidence="2" type="ORF">Maes01_00763</name>
</gene>
<keyword evidence="3" id="KW-1185">Reference proteome</keyword>
<dbReference type="InterPro" id="IPR014710">
    <property type="entry name" value="RmlC-like_jellyroll"/>
</dbReference>
<comment type="caution">
    <text evidence="2">The sequence shown here is derived from an EMBL/GenBank/DDBJ whole genome shotgun (WGS) entry which is preliminary data.</text>
</comment>
<dbReference type="CDD" id="cd00038">
    <property type="entry name" value="CAP_ED"/>
    <property type="match status" value="1"/>
</dbReference>
<dbReference type="InterPro" id="IPR000595">
    <property type="entry name" value="cNMP-bd_dom"/>
</dbReference>
<name>A0ABP9WLX7_9GAMM</name>
<feature type="domain" description="Cyclic nucleotide-binding" evidence="1">
    <location>
        <begin position="61"/>
        <end position="137"/>
    </location>
</feature>
<accession>A0ABP9WLX7</accession>
<proteinExistence type="predicted"/>
<protein>
    <recommendedName>
        <fullName evidence="1">Cyclic nucleotide-binding domain-containing protein</fullName>
    </recommendedName>
</protein>